<comment type="caution">
    <text evidence="1">The sequence shown here is derived from an EMBL/GenBank/DDBJ whole genome shotgun (WGS) entry which is preliminary data.</text>
</comment>
<evidence type="ECO:0000313" key="2">
    <source>
        <dbReference type="Proteomes" id="UP000771749"/>
    </source>
</evidence>
<dbReference type="Proteomes" id="UP000771749">
    <property type="component" value="Unassembled WGS sequence"/>
</dbReference>
<reference evidence="1" key="2">
    <citation type="journal article" date="2021" name="PeerJ">
        <title>Extensive microbial diversity within the chicken gut microbiome revealed by metagenomics and culture.</title>
        <authorList>
            <person name="Gilroy R."/>
            <person name="Ravi A."/>
            <person name="Getino M."/>
            <person name="Pursley I."/>
            <person name="Horton D.L."/>
            <person name="Alikhan N.F."/>
            <person name="Baker D."/>
            <person name="Gharbi K."/>
            <person name="Hall N."/>
            <person name="Watson M."/>
            <person name="Adriaenssens E.M."/>
            <person name="Foster-Nyarko E."/>
            <person name="Jarju S."/>
            <person name="Secka A."/>
            <person name="Antonio M."/>
            <person name="Oren A."/>
            <person name="Chaudhuri R.R."/>
            <person name="La Ragione R."/>
            <person name="Hildebrand F."/>
            <person name="Pallen M.J."/>
        </authorList>
    </citation>
    <scope>NUCLEOTIDE SEQUENCE</scope>
    <source>
        <strain evidence="1">F1-3629</strain>
    </source>
</reference>
<accession>A0A940DMP0</accession>
<organism evidence="1 2">
    <name type="scientific">Candidatus Cryptobacteroides gallistercoris</name>
    <dbReference type="NCBI Taxonomy" id="2840765"/>
    <lineage>
        <taxon>Bacteria</taxon>
        <taxon>Pseudomonadati</taxon>
        <taxon>Bacteroidota</taxon>
        <taxon>Bacteroidia</taxon>
        <taxon>Bacteroidales</taxon>
        <taxon>Candidatus Cryptobacteroides</taxon>
    </lineage>
</organism>
<proteinExistence type="predicted"/>
<evidence type="ECO:0000313" key="1">
    <source>
        <dbReference type="EMBL" id="MBO8453663.1"/>
    </source>
</evidence>
<name>A0A940DMP0_9BACT</name>
<sequence length="430" mass="47424">MDSSSTLSYPAAGGCLSLYAGKSSCGAVPRFVVSLTMHVDPQVLEDAANEVIFLFPHLRVRLVKDAGAYAFAPEESRIHVRDGLGGGDVLGSGPDPYLFRISCSFKTVCFDIHSSLLDERGMLAFVKSVIFRYIQLSGYEIDNDGSVRCLKGELPRESADDPFDAMEDIPASRPAWYMDAKAFNIPLPESDAAGCHVVQMQIPLSRLRSHAREYADVPETFISPIVSHALLQEYGAPMAAGEYVVAAVSVNLRRFFPTLSLKPFSINLSLAYNRKFGDYPFNTILMSQKKFIEAQLKPDALAYNALRTVADYEKISEGKSQDERMRLAADAAARQAKSSTYMLHNAGTVGMPSSMMRYVTEFYPIYVPSVHPFVLSSVIFGNVLVLTAAVKEGCRSAGLCRRIVSLMNENDICAFISDEFDFVPMKYKPL</sequence>
<reference evidence="1" key="1">
    <citation type="submission" date="2020-10" db="EMBL/GenBank/DDBJ databases">
        <authorList>
            <person name="Gilroy R."/>
        </authorList>
    </citation>
    <scope>NUCLEOTIDE SEQUENCE</scope>
    <source>
        <strain evidence="1">F1-3629</strain>
    </source>
</reference>
<gene>
    <name evidence="1" type="ORF">IAC07_02920</name>
</gene>
<dbReference type="EMBL" id="JADIMJ010000046">
    <property type="protein sequence ID" value="MBO8453663.1"/>
    <property type="molecule type" value="Genomic_DNA"/>
</dbReference>
<protein>
    <submittedName>
        <fullName evidence="1">Uncharacterized protein</fullName>
    </submittedName>
</protein>
<dbReference type="AlphaFoldDB" id="A0A940DMP0"/>